<keyword evidence="3" id="KW-1185">Reference proteome</keyword>
<feature type="transmembrane region" description="Helical" evidence="1">
    <location>
        <begin position="34"/>
        <end position="54"/>
    </location>
</feature>
<evidence type="ECO:0000256" key="1">
    <source>
        <dbReference type="SAM" id="Phobius"/>
    </source>
</evidence>
<keyword evidence="1" id="KW-1133">Transmembrane helix</keyword>
<protein>
    <submittedName>
        <fullName evidence="2">Uncharacterized protein</fullName>
    </submittedName>
</protein>
<sequence length="59" mass="6496">MVKHCAACEDWRVKTSHAMNHSSFTKAAPPNRALITPATWAIILTIAYLLLAMCGQLRA</sequence>
<evidence type="ECO:0000313" key="3">
    <source>
        <dbReference type="Proteomes" id="UP000321577"/>
    </source>
</evidence>
<dbReference type="AlphaFoldDB" id="A0A512M681"/>
<comment type="caution">
    <text evidence="2">The sequence shown here is derived from an EMBL/GenBank/DDBJ whole genome shotgun (WGS) entry which is preliminary data.</text>
</comment>
<keyword evidence="1" id="KW-0472">Membrane</keyword>
<keyword evidence="1" id="KW-0812">Transmembrane</keyword>
<proteinExistence type="predicted"/>
<organism evidence="2 3">
    <name type="scientific">Brevifollis gellanilyticus</name>
    <dbReference type="NCBI Taxonomy" id="748831"/>
    <lineage>
        <taxon>Bacteria</taxon>
        <taxon>Pseudomonadati</taxon>
        <taxon>Verrucomicrobiota</taxon>
        <taxon>Verrucomicrobiia</taxon>
        <taxon>Verrucomicrobiales</taxon>
        <taxon>Verrucomicrobiaceae</taxon>
    </lineage>
</organism>
<dbReference type="Proteomes" id="UP000321577">
    <property type="component" value="Unassembled WGS sequence"/>
</dbReference>
<gene>
    <name evidence="2" type="ORF">BGE01nite_11420</name>
</gene>
<reference evidence="2 3" key="1">
    <citation type="submission" date="2019-07" db="EMBL/GenBank/DDBJ databases">
        <title>Whole genome shotgun sequence of Brevifollis gellanilyticus NBRC 108608.</title>
        <authorList>
            <person name="Hosoyama A."/>
            <person name="Uohara A."/>
            <person name="Ohji S."/>
            <person name="Ichikawa N."/>
        </authorList>
    </citation>
    <scope>NUCLEOTIDE SEQUENCE [LARGE SCALE GENOMIC DNA]</scope>
    <source>
        <strain evidence="2 3">NBRC 108608</strain>
    </source>
</reference>
<accession>A0A512M681</accession>
<evidence type="ECO:0000313" key="2">
    <source>
        <dbReference type="EMBL" id="GEP41851.1"/>
    </source>
</evidence>
<dbReference type="EMBL" id="BKAG01000006">
    <property type="protein sequence ID" value="GEP41851.1"/>
    <property type="molecule type" value="Genomic_DNA"/>
</dbReference>
<name>A0A512M681_9BACT</name>